<dbReference type="PANTHER" id="PTHR46577">
    <property type="entry name" value="HTH-TYPE TRANSCRIPTIONAL REGULATORY PROTEIN GABR"/>
    <property type="match status" value="1"/>
</dbReference>
<comment type="similarity">
    <text evidence="1">In the C-terminal section; belongs to the class-I pyridoxal-phosphate-dependent aminotransferase family.</text>
</comment>
<dbReference type="Proteomes" id="UP000467124">
    <property type="component" value="Unassembled WGS sequence"/>
</dbReference>
<protein>
    <submittedName>
        <fullName evidence="7">Aminotransferase class I/II-fold pyridoxal phosphate-dependent enzyme</fullName>
    </submittedName>
</protein>
<dbReference type="InterPro" id="IPR015421">
    <property type="entry name" value="PyrdxlP-dep_Trfase_major"/>
</dbReference>
<dbReference type="InterPro" id="IPR000524">
    <property type="entry name" value="Tscrpt_reg_HTH_GntR"/>
</dbReference>
<evidence type="ECO:0000313" key="8">
    <source>
        <dbReference type="Proteomes" id="UP000467124"/>
    </source>
</evidence>
<dbReference type="GO" id="GO:0003700">
    <property type="term" value="F:DNA-binding transcription factor activity"/>
    <property type="evidence" value="ECO:0007669"/>
    <property type="project" value="InterPro"/>
</dbReference>
<dbReference type="InterPro" id="IPR036390">
    <property type="entry name" value="WH_DNA-bd_sf"/>
</dbReference>
<feature type="domain" description="HTH gntR-type" evidence="6">
    <location>
        <begin position="3"/>
        <end position="69"/>
    </location>
</feature>
<reference evidence="7 8" key="1">
    <citation type="journal article" date="2019" name="Nat. Commun.">
        <title>The antimicrobial potential of Streptomyces from insect microbiomes.</title>
        <authorList>
            <person name="Chevrette M.G."/>
            <person name="Carlson C.M."/>
            <person name="Ortega H.E."/>
            <person name="Thomas C."/>
            <person name="Ananiev G.E."/>
            <person name="Barns K.J."/>
            <person name="Book A.J."/>
            <person name="Cagnazzo J."/>
            <person name="Carlos C."/>
            <person name="Flanigan W."/>
            <person name="Grubbs K.J."/>
            <person name="Horn H.A."/>
            <person name="Hoffmann F.M."/>
            <person name="Klassen J.L."/>
            <person name="Knack J.J."/>
            <person name="Lewin G.R."/>
            <person name="McDonald B.R."/>
            <person name="Muller L."/>
            <person name="Melo W.G.P."/>
            <person name="Pinto-Tomas A.A."/>
            <person name="Schmitz A."/>
            <person name="Wendt-Pienkowski E."/>
            <person name="Wildman S."/>
            <person name="Zhao M."/>
            <person name="Zhang F."/>
            <person name="Bugni T.S."/>
            <person name="Andes D.R."/>
            <person name="Pupo M.T."/>
            <person name="Currie C.R."/>
        </authorList>
    </citation>
    <scope>NUCLEOTIDE SEQUENCE [LARGE SCALE GENOMIC DNA]</scope>
    <source>
        <strain evidence="7 8">SID5840</strain>
    </source>
</reference>
<dbReference type="SUPFAM" id="SSF46785">
    <property type="entry name" value="Winged helix' DNA-binding domain"/>
    <property type="match status" value="1"/>
</dbReference>
<dbReference type="InterPro" id="IPR015422">
    <property type="entry name" value="PyrdxlP-dep_Trfase_small"/>
</dbReference>
<gene>
    <name evidence="7" type="ORF">GTW20_24990</name>
</gene>
<dbReference type="Pfam" id="PF00155">
    <property type="entry name" value="Aminotran_1_2"/>
    <property type="match status" value="1"/>
</dbReference>
<dbReference type="GO" id="GO:0008483">
    <property type="term" value="F:transaminase activity"/>
    <property type="evidence" value="ECO:0007669"/>
    <property type="project" value="UniProtKB-KW"/>
</dbReference>
<evidence type="ECO:0000313" key="7">
    <source>
        <dbReference type="EMBL" id="MYR35428.1"/>
    </source>
</evidence>
<evidence type="ECO:0000259" key="6">
    <source>
        <dbReference type="PROSITE" id="PS50949"/>
    </source>
</evidence>
<keyword evidence="2" id="KW-0663">Pyridoxal phosphate</keyword>
<dbReference type="PANTHER" id="PTHR46577:SF2">
    <property type="entry name" value="TRANSCRIPTIONAL REGULATORY PROTEIN"/>
    <property type="match status" value="1"/>
</dbReference>
<name>A0A7K2IZR4_9ACTN</name>
<keyword evidence="7" id="KW-0032">Aminotransferase</keyword>
<keyword evidence="5" id="KW-0804">Transcription</keyword>
<organism evidence="7 8">
    <name type="scientific">Nocardiopsis alba</name>
    <dbReference type="NCBI Taxonomy" id="53437"/>
    <lineage>
        <taxon>Bacteria</taxon>
        <taxon>Bacillati</taxon>
        <taxon>Actinomycetota</taxon>
        <taxon>Actinomycetes</taxon>
        <taxon>Streptosporangiales</taxon>
        <taxon>Nocardiopsidaceae</taxon>
        <taxon>Nocardiopsis</taxon>
    </lineage>
</organism>
<dbReference type="Gene3D" id="3.40.640.10">
    <property type="entry name" value="Type I PLP-dependent aspartate aminotransferase-like (Major domain)"/>
    <property type="match status" value="1"/>
</dbReference>
<dbReference type="InterPro" id="IPR036388">
    <property type="entry name" value="WH-like_DNA-bd_sf"/>
</dbReference>
<keyword evidence="7" id="KW-0808">Transferase</keyword>
<comment type="caution">
    <text evidence="7">The sequence shown here is derived from an EMBL/GenBank/DDBJ whole genome shotgun (WGS) entry which is preliminary data.</text>
</comment>
<evidence type="ECO:0000256" key="5">
    <source>
        <dbReference type="ARBA" id="ARBA00023163"/>
    </source>
</evidence>
<dbReference type="GO" id="GO:0003677">
    <property type="term" value="F:DNA binding"/>
    <property type="evidence" value="ECO:0007669"/>
    <property type="project" value="UniProtKB-KW"/>
</dbReference>
<evidence type="ECO:0000256" key="2">
    <source>
        <dbReference type="ARBA" id="ARBA00022898"/>
    </source>
</evidence>
<dbReference type="Pfam" id="PF00392">
    <property type="entry name" value="GntR"/>
    <property type="match status" value="1"/>
</dbReference>
<dbReference type="AlphaFoldDB" id="A0A7K2IZR4"/>
<proteinExistence type="inferred from homology"/>
<keyword evidence="4" id="KW-0238">DNA-binding</keyword>
<dbReference type="InterPro" id="IPR015424">
    <property type="entry name" value="PyrdxlP-dep_Trfase"/>
</dbReference>
<dbReference type="InterPro" id="IPR051446">
    <property type="entry name" value="HTH_trans_reg/aminotransferase"/>
</dbReference>
<keyword evidence="3" id="KW-0805">Transcription regulation</keyword>
<dbReference type="Gene3D" id="3.90.1150.10">
    <property type="entry name" value="Aspartate Aminotransferase, domain 1"/>
    <property type="match status" value="1"/>
</dbReference>
<sequence>MSNDSSGRIVAELSDWISRAEPGARLPSTRELVARHEASPVTVQKALRALVAQGLVESRPGVGTFVRARRATRVHDHRWQTSALGAAPRVPEPSTALRPAPEGAIALHSGYPDRELLPERLVRAAFARAARGGAALERPTAAGDAELRAWFAASLAGSALHGIDPPTPEDVVVVPGSQSGISTLFRALAGPGGALVMESPTYWGAIRAAAWAGVRVVPVAGGEHGPDPDEVDRALARSGARAFYAQPLFANPTGTCWSVETAERILEVVRRHGVFLIEDDWAHDFGIEDDPVPMAARDDDGHVIHLRSLTKSVSPAVRVAAVIARGPVRERVLVSAQSESMYVSGALQEVALDVVTRPAWRTHRQGLRHRLAERRDLLTSALAEHAPALRVETPPRGGLNLWARLPEGVSPLRAAEECARAGVVVAPGDEWFPTEPTGPYLRLNYSGPRPGDFVEGARVIGRVVEGLGG</sequence>
<dbReference type="Gene3D" id="1.10.10.10">
    <property type="entry name" value="Winged helix-like DNA-binding domain superfamily/Winged helix DNA-binding domain"/>
    <property type="match status" value="1"/>
</dbReference>
<dbReference type="SMART" id="SM00345">
    <property type="entry name" value="HTH_GNTR"/>
    <property type="match status" value="1"/>
</dbReference>
<dbReference type="RefSeq" id="WP_042281413.1">
    <property type="nucleotide sequence ID" value="NZ_BAZE01000002.1"/>
</dbReference>
<dbReference type="GeneID" id="91390129"/>
<dbReference type="PROSITE" id="PS50949">
    <property type="entry name" value="HTH_GNTR"/>
    <property type="match status" value="1"/>
</dbReference>
<dbReference type="GO" id="GO:0030170">
    <property type="term" value="F:pyridoxal phosphate binding"/>
    <property type="evidence" value="ECO:0007669"/>
    <property type="project" value="InterPro"/>
</dbReference>
<evidence type="ECO:0000256" key="1">
    <source>
        <dbReference type="ARBA" id="ARBA00005384"/>
    </source>
</evidence>
<evidence type="ECO:0000256" key="3">
    <source>
        <dbReference type="ARBA" id="ARBA00023015"/>
    </source>
</evidence>
<accession>A0A7K2IZR4</accession>
<dbReference type="InterPro" id="IPR004839">
    <property type="entry name" value="Aminotransferase_I/II_large"/>
</dbReference>
<dbReference type="EMBL" id="WWHY01000001">
    <property type="protein sequence ID" value="MYR35428.1"/>
    <property type="molecule type" value="Genomic_DNA"/>
</dbReference>
<dbReference type="CDD" id="cd07377">
    <property type="entry name" value="WHTH_GntR"/>
    <property type="match status" value="1"/>
</dbReference>
<dbReference type="CDD" id="cd00609">
    <property type="entry name" value="AAT_like"/>
    <property type="match status" value="1"/>
</dbReference>
<evidence type="ECO:0000256" key="4">
    <source>
        <dbReference type="ARBA" id="ARBA00023125"/>
    </source>
</evidence>
<dbReference type="SUPFAM" id="SSF53383">
    <property type="entry name" value="PLP-dependent transferases"/>
    <property type="match status" value="1"/>
</dbReference>